<keyword evidence="3" id="KW-1185">Reference proteome</keyword>
<evidence type="ECO:0000256" key="1">
    <source>
        <dbReference type="SAM" id="Coils"/>
    </source>
</evidence>
<name>A0A0A8UWA3_LEGHA</name>
<dbReference type="HOGENOM" id="CLU_936248_0_0_6"/>
<dbReference type="PATRIC" id="fig|449.7.peg.2369"/>
<evidence type="ECO:0000313" key="2">
    <source>
        <dbReference type="EMBL" id="CEK11826.1"/>
    </source>
</evidence>
<evidence type="ECO:0000313" key="3">
    <source>
        <dbReference type="Proteomes" id="UP000032803"/>
    </source>
</evidence>
<dbReference type="Proteomes" id="UP000032803">
    <property type="component" value="Chromosome I"/>
</dbReference>
<gene>
    <name evidence="2" type="ORF">LHA_2832</name>
</gene>
<organism evidence="2 3">
    <name type="scientific">Legionella hackeliae</name>
    <dbReference type="NCBI Taxonomy" id="449"/>
    <lineage>
        <taxon>Bacteria</taxon>
        <taxon>Pseudomonadati</taxon>
        <taxon>Pseudomonadota</taxon>
        <taxon>Gammaproteobacteria</taxon>
        <taxon>Legionellales</taxon>
        <taxon>Legionellaceae</taxon>
        <taxon>Legionella</taxon>
    </lineage>
</organism>
<dbReference type="EMBL" id="LN681225">
    <property type="protein sequence ID" value="CEK11826.1"/>
    <property type="molecule type" value="Genomic_DNA"/>
</dbReference>
<feature type="coiled-coil region" evidence="1">
    <location>
        <begin position="9"/>
        <end position="36"/>
    </location>
</feature>
<protein>
    <submittedName>
        <fullName evidence="2">Uncharacterized protein</fullName>
    </submittedName>
</protein>
<dbReference type="AlphaFoldDB" id="A0A0A8UWA3"/>
<accession>A0A0A8UWA3</accession>
<reference evidence="3" key="1">
    <citation type="submission" date="2014-09" db="EMBL/GenBank/DDBJ databases">
        <authorList>
            <person name="Gomez-Valero L."/>
        </authorList>
    </citation>
    <scope>NUCLEOTIDE SEQUENCE [LARGE SCALE GENOMIC DNA]</scope>
    <source>
        <strain evidence="3">ATCC35250</strain>
    </source>
</reference>
<keyword evidence="1" id="KW-0175">Coiled coil</keyword>
<proteinExistence type="predicted"/>
<sequence>MFSKQTSQFEKYLNAAKELADEINKLEQSCINLVLQFQVNNEVQQIFFESEKKLKDELLKQTPLALSAEQQQEIVQKTREESLNLHFENLTKLRDLQFDNITRVYAKLKSLSSLAQSYIVDTIKLKDDAHNRDVLIRSGHLTNKTSNITDSNLYELLKALLKDYEVLNQRANQIQFGTLMAFMFTPTDKTPEEFKRLCYRQRAAMYKDTEAYKCFKEFSESLEGSEGFKSLKQYLETNTQERHLSKELLKQITTFQTLVTGNEKLTIEAIKVTAEIIESAREQDFQAFLKQNKLAPF</sequence>
<dbReference type="KEGG" id="lha:LHA_2832"/>
<dbReference type="RefSeq" id="WP_045106946.1">
    <property type="nucleotide sequence ID" value="NZ_LN681225.1"/>
</dbReference>